<name>A0AA41UXB3_PAPNU</name>
<dbReference type="SUPFAM" id="SSF55961">
    <property type="entry name" value="Bet v1-like"/>
    <property type="match status" value="1"/>
</dbReference>
<proteinExistence type="inferred from homology"/>
<dbReference type="InterPro" id="IPR023393">
    <property type="entry name" value="START-like_dom_sf"/>
</dbReference>
<dbReference type="Proteomes" id="UP001177140">
    <property type="component" value="Unassembled WGS sequence"/>
</dbReference>
<dbReference type="CDD" id="cd07816">
    <property type="entry name" value="Bet_v1-like"/>
    <property type="match status" value="1"/>
</dbReference>
<dbReference type="PANTHER" id="PTHR31338">
    <property type="entry name" value="POLYKETIDE CYCLASE/DEHYDRASE AND LIPID TRANSPORT SUPERFAMILY PROTEIN"/>
    <property type="match status" value="1"/>
</dbReference>
<dbReference type="InterPro" id="IPR000916">
    <property type="entry name" value="Bet_v_I/MLP"/>
</dbReference>
<organism evidence="3 4">
    <name type="scientific">Papaver nudicaule</name>
    <name type="common">Iceland poppy</name>
    <dbReference type="NCBI Taxonomy" id="74823"/>
    <lineage>
        <taxon>Eukaryota</taxon>
        <taxon>Viridiplantae</taxon>
        <taxon>Streptophyta</taxon>
        <taxon>Embryophyta</taxon>
        <taxon>Tracheophyta</taxon>
        <taxon>Spermatophyta</taxon>
        <taxon>Magnoliopsida</taxon>
        <taxon>Ranunculales</taxon>
        <taxon>Papaveraceae</taxon>
        <taxon>Papaveroideae</taxon>
        <taxon>Papaver</taxon>
    </lineage>
</organism>
<evidence type="ECO:0000256" key="1">
    <source>
        <dbReference type="ARBA" id="ARBA00038242"/>
    </source>
</evidence>
<dbReference type="AlphaFoldDB" id="A0AA41UXB3"/>
<protein>
    <recommendedName>
        <fullName evidence="2">Bet v I/Major latex protein domain-containing protein</fullName>
    </recommendedName>
</protein>
<evidence type="ECO:0000259" key="2">
    <source>
        <dbReference type="SMART" id="SM01037"/>
    </source>
</evidence>
<accession>A0AA41UXB3</accession>
<reference evidence="3" key="1">
    <citation type="submission" date="2022-03" db="EMBL/GenBank/DDBJ databases">
        <title>A functionally conserved STORR gene fusion in Papaver species that diverged 16.8 million years ago.</title>
        <authorList>
            <person name="Catania T."/>
        </authorList>
    </citation>
    <scope>NUCLEOTIDE SEQUENCE</scope>
    <source>
        <strain evidence="3">S-191538</strain>
    </source>
</reference>
<comment type="similarity">
    <text evidence="1">Belongs to the MLP family.</text>
</comment>
<evidence type="ECO:0000313" key="4">
    <source>
        <dbReference type="Proteomes" id="UP001177140"/>
    </source>
</evidence>
<dbReference type="EMBL" id="JAJJMA010053968">
    <property type="protein sequence ID" value="MCL7026210.1"/>
    <property type="molecule type" value="Genomic_DNA"/>
</dbReference>
<dbReference type="InterPro" id="IPR052006">
    <property type="entry name" value="MLP-like"/>
</dbReference>
<dbReference type="Pfam" id="PF00407">
    <property type="entry name" value="Bet_v_1"/>
    <property type="match status" value="1"/>
</dbReference>
<sequence>MSGIQMLELEVAEVKCSASNFYGFFKNSINNLVEYYPENYQSVEVTEGDGASVGSARLWKYELDGKYSTLKERTVAVDDESKSIAWKFYGGEMMDYYSSFGFTLVSVTPKGEGNCSVKWSVEFEKANENVPTPNAYVNLLDKITRELPAKLN</sequence>
<dbReference type="Gene3D" id="3.30.530.20">
    <property type="match status" value="1"/>
</dbReference>
<dbReference type="PANTHER" id="PTHR31338:SF16">
    <property type="entry name" value="POLYKETIDE CYCLASE_DEHYDRASE AND LIPID TRANSPORT SUPERFAMILY PROTEIN"/>
    <property type="match status" value="1"/>
</dbReference>
<feature type="domain" description="Bet v I/Major latex protein" evidence="2">
    <location>
        <begin position="2"/>
        <end position="152"/>
    </location>
</feature>
<evidence type="ECO:0000313" key="3">
    <source>
        <dbReference type="EMBL" id="MCL7026210.1"/>
    </source>
</evidence>
<dbReference type="SMART" id="SM01037">
    <property type="entry name" value="Bet_v_1"/>
    <property type="match status" value="1"/>
</dbReference>
<comment type="caution">
    <text evidence="3">The sequence shown here is derived from an EMBL/GenBank/DDBJ whole genome shotgun (WGS) entry which is preliminary data.</text>
</comment>
<keyword evidence="4" id="KW-1185">Reference proteome</keyword>
<dbReference type="GO" id="GO:0006952">
    <property type="term" value="P:defense response"/>
    <property type="evidence" value="ECO:0007669"/>
    <property type="project" value="InterPro"/>
</dbReference>
<gene>
    <name evidence="3" type="ORF">MKW94_009312</name>
</gene>